<dbReference type="AlphaFoldDB" id="C3YL81"/>
<evidence type="ECO:0000256" key="2">
    <source>
        <dbReference type="SAM" id="Phobius"/>
    </source>
</evidence>
<dbReference type="EMBL" id="GG666526">
    <property type="protein sequence ID" value="EEN58951.1"/>
    <property type="molecule type" value="Genomic_DNA"/>
</dbReference>
<keyword evidence="2" id="KW-1133">Transmembrane helix</keyword>
<organism>
    <name type="scientific">Branchiostoma floridae</name>
    <name type="common">Florida lancelet</name>
    <name type="synonym">Amphioxus</name>
    <dbReference type="NCBI Taxonomy" id="7739"/>
    <lineage>
        <taxon>Eukaryota</taxon>
        <taxon>Metazoa</taxon>
        <taxon>Chordata</taxon>
        <taxon>Cephalochordata</taxon>
        <taxon>Leptocardii</taxon>
        <taxon>Amphioxiformes</taxon>
        <taxon>Branchiostomatidae</taxon>
        <taxon>Branchiostoma</taxon>
    </lineage>
</organism>
<gene>
    <name evidence="3" type="ORF">BRAFLDRAFT_107804</name>
</gene>
<protein>
    <submittedName>
        <fullName evidence="3">Uncharacterized protein</fullName>
    </submittedName>
</protein>
<evidence type="ECO:0000256" key="1">
    <source>
        <dbReference type="SAM" id="MobiDB-lite"/>
    </source>
</evidence>
<feature type="transmembrane region" description="Helical" evidence="2">
    <location>
        <begin position="12"/>
        <end position="30"/>
    </location>
</feature>
<accession>C3YL81</accession>
<reference evidence="3" key="1">
    <citation type="journal article" date="2008" name="Nature">
        <title>The amphioxus genome and the evolution of the chordate karyotype.</title>
        <authorList>
            <consortium name="US DOE Joint Genome Institute (JGI-PGF)"/>
            <person name="Putnam N.H."/>
            <person name="Butts T."/>
            <person name="Ferrier D.E.K."/>
            <person name="Furlong R.F."/>
            <person name="Hellsten U."/>
            <person name="Kawashima T."/>
            <person name="Robinson-Rechavi M."/>
            <person name="Shoguchi E."/>
            <person name="Terry A."/>
            <person name="Yu J.-K."/>
            <person name="Benito-Gutierrez E.L."/>
            <person name="Dubchak I."/>
            <person name="Garcia-Fernandez J."/>
            <person name="Gibson-Brown J.J."/>
            <person name="Grigoriev I.V."/>
            <person name="Horton A.C."/>
            <person name="de Jong P.J."/>
            <person name="Jurka J."/>
            <person name="Kapitonov V.V."/>
            <person name="Kohara Y."/>
            <person name="Kuroki Y."/>
            <person name="Lindquist E."/>
            <person name="Lucas S."/>
            <person name="Osoegawa K."/>
            <person name="Pennacchio L.A."/>
            <person name="Salamov A.A."/>
            <person name="Satou Y."/>
            <person name="Sauka-Spengler T."/>
            <person name="Schmutz J."/>
            <person name="Shin-I T."/>
            <person name="Toyoda A."/>
            <person name="Bronner-Fraser M."/>
            <person name="Fujiyama A."/>
            <person name="Holland L.Z."/>
            <person name="Holland P.W.H."/>
            <person name="Satoh N."/>
            <person name="Rokhsar D.S."/>
        </authorList>
    </citation>
    <scope>NUCLEOTIDE SEQUENCE [LARGE SCALE GENOMIC DNA]</scope>
    <source>
        <strain evidence="3">S238N-H82</strain>
        <tissue evidence="3">Testes</tissue>
    </source>
</reference>
<proteinExistence type="predicted"/>
<name>C3YL81_BRAFL</name>
<dbReference type="InParanoid" id="C3YL81"/>
<sequence length="171" mass="19143">MAAVSVKTVGKLLFFFTFFSTVTVGWLDQLEVRTGMNRQFEPCNSPGVGRVGRTGRTLDSSQNGSDGHKGSRLAAWTSPDYVPDWSRTASFERFRAAAWSGPFERFEPVRLRPGRMAERAVPIATKRSEPSGGVQSTAGRRFGRLRTSANHQFTWQLYLPNTRGMRKIVLL</sequence>
<evidence type="ECO:0000313" key="3">
    <source>
        <dbReference type="EMBL" id="EEN58951.1"/>
    </source>
</evidence>
<feature type="region of interest" description="Disordered" evidence="1">
    <location>
        <begin position="43"/>
        <end position="73"/>
    </location>
</feature>
<keyword evidence="2" id="KW-0812">Transmembrane</keyword>
<keyword evidence="2" id="KW-0472">Membrane</keyword>